<dbReference type="InterPro" id="IPR058741">
    <property type="entry name" value="MurL_C"/>
</dbReference>
<keyword evidence="3 7" id="KW-0963">Cytoplasm</keyword>
<dbReference type="InterPro" id="IPR043689">
    <property type="entry name" value="MurL"/>
</dbReference>
<evidence type="ECO:0000256" key="5">
    <source>
        <dbReference type="ARBA" id="ARBA00022741"/>
    </source>
</evidence>
<dbReference type="GO" id="GO:0009252">
    <property type="term" value="P:peptidoglycan biosynthetic process"/>
    <property type="evidence" value="ECO:0007669"/>
    <property type="project" value="UniProtKB-UniRule"/>
</dbReference>
<organism evidence="12 13">
    <name type="scientific">Candidatus Kaiserbacteria bacterium RIFCSPHIGHO2_12_FULL_53_13</name>
    <dbReference type="NCBI Taxonomy" id="1798502"/>
    <lineage>
        <taxon>Bacteria</taxon>
        <taxon>Candidatus Kaiseribacteriota</taxon>
    </lineage>
</organism>
<dbReference type="InterPro" id="IPR036565">
    <property type="entry name" value="Mur-like_cat_sf"/>
</dbReference>
<comment type="similarity">
    <text evidence="7">Belongs to the MurCDEF family.</text>
</comment>
<comment type="caution">
    <text evidence="12">The sequence shown here is derived from an EMBL/GenBank/DDBJ whole genome shotgun (WGS) entry which is preliminary data.</text>
</comment>
<protein>
    <recommendedName>
        <fullName evidence="7 8">Multifunctional fusion protein</fullName>
    </recommendedName>
    <domain>
        <recommendedName>
            <fullName evidence="7">UDP-N-acetylmuramoylalanine--D-glutamate ligase</fullName>
            <ecNumber evidence="7">6.3.2.9</ecNumber>
        </recommendedName>
        <alternativeName>
            <fullName evidence="7">D-glutamic acid-adding enzyme</fullName>
        </alternativeName>
        <alternativeName>
            <fullName evidence="7">UDP-N-acetylmuramoyl-L-alanyl-D-glutamate synthetase</fullName>
        </alternativeName>
    </domain>
    <domain>
        <recommendedName>
            <fullName evidence="8">UDP-N-acetyl-alpha-D-muramoyl-L-alanyl-L-glutamate epimerase</fullName>
            <ecNumber evidence="8">5.1.1.23</ecNumber>
        </recommendedName>
        <alternativeName>
            <fullName evidence="8">UDP-MurNAc-L-Ala-L-Glu epimerase</fullName>
        </alternativeName>
    </domain>
</protein>
<keyword evidence="5 7" id="KW-0547">Nucleotide-binding</keyword>
<keyword evidence="8" id="KW-0413">Isomerase</keyword>
<dbReference type="Pfam" id="PF26299">
    <property type="entry name" value="MurL_N"/>
    <property type="match status" value="1"/>
</dbReference>
<dbReference type="UniPathway" id="UPA00219"/>
<keyword evidence="6 7" id="KW-0067">ATP-binding</keyword>
<dbReference type="InterPro" id="IPR036615">
    <property type="entry name" value="Mur_ligase_C_dom_sf"/>
</dbReference>
<dbReference type="Gene3D" id="3.40.1190.10">
    <property type="entry name" value="Mur-like, catalytic domain"/>
    <property type="match status" value="1"/>
</dbReference>
<dbReference type="EC" id="6.3.2.9" evidence="7"/>
<evidence type="ECO:0000256" key="1">
    <source>
        <dbReference type="ARBA" id="ARBA00004496"/>
    </source>
</evidence>
<dbReference type="EMBL" id="MFLP01000036">
    <property type="protein sequence ID" value="OGG69215.1"/>
    <property type="molecule type" value="Genomic_DNA"/>
</dbReference>
<dbReference type="GO" id="GO:0008360">
    <property type="term" value="P:regulation of cell shape"/>
    <property type="evidence" value="ECO:0007669"/>
    <property type="project" value="UniProtKB-KW"/>
</dbReference>
<feature type="domain" description="Mur ligase central" evidence="9">
    <location>
        <begin position="522"/>
        <end position="642"/>
    </location>
</feature>
<evidence type="ECO:0000313" key="12">
    <source>
        <dbReference type="EMBL" id="OGG69215.1"/>
    </source>
</evidence>
<evidence type="ECO:0000256" key="2">
    <source>
        <dbReference type="ARBA" id="ARBA00004752"/>
    </source>
</evidence>
<evidence type="ECO:0000259" key="11">
    <source>
        <dbReference type="Pfam" id="PF26299"/>
    </source>
</evidence>
<comment type="similarity">
    <text evidence="8">Belongs to the MurL family.</text>
</comment>
<dbReference type="Gene3D" id="3.90.190.20">
    <property type="entry name" value="Mur ligase, C-terminal domain"/>
    <property type="match status" value="1"/>
</dbReference>
<evidence type="ECO:0000256" key="4">
    <source>
        <dbReference type="ARBA" id="ARBA00022598"/>
    </source>
</evidence>
<dbReference type="NCBIfam" id="TIGR01087">
    <property type="entry name" value="murD"/>
    <property type="match status" value="1"/>
</dbReference>
<keyword evidence="7" id="KW-0132">Cell division</keyword>
<keyword evidence="7" id="KW-0133">Cell shape</keyword>
<proteinExistence type="inferred from homology"/>
<keyword evidence="7" id="KW-0131">Cell cycle</keyword>
<evidence type="ECO:0000256" key="8">
    <source>
        <dbReference type="HAMAP-Rule" id="MF_02209"/>
    </source>
</evidence>
<dbReference type="Proteomes" id="UP000176689">
    <property type="component" value="Unassembled WGS sequence"/>
</dbReference>
<dbReference type="GO" id="GO:0008764">
    <property type="term" value="F:UDP-N-acetylmuramoylalanine-D-glutamate ligase activity"/>
    <property type="evidence" value="ECO:0007669"/>
    <property type="project" value="UniProtKB-UniRule"/>
</dbReference>
<comment type="function">
    <text evidence="7">Cell wall formation. Catalyzes the addition of glutamate to the nucleotide precursor UDP-N-acetylmuramoyl-L-alanine (UMA).</text>
</comment>
<feature type="domain" description="MurL N-terminal" evidence="11">
    <location>
        <begin position="5"/>
        <end position="284"/>
    </location>
</feature>
<dbReference type="GO" id="GO:0016855">
    <property type="term" value="F:racemase and epimerase activity, acting on amino acids and derivatives"/>
    <property type="evidence" value="ECO:0007669"/>
    <property type="project" value="UniProtKB-UniRule"/>
</dbReference>
<comment type="catalytic activity">
    <reaction evidence="8">
        <text>UDP-N-acetyl-alpha-D-muramoyl-L-alanyl-L-glutamate + ATP + H2O = UDP-N-acetyl-alpha-D-muramoyl-L-alanyl-D-glutamate + AMP + diphosphate + H(+)</text>
        <dbReference type="Rhea" id="RHEA:58812"/>
        <dbReference type="ChEBI" id="CHEBI:15377"/>
        <dbReference type="ChEBI" id="CHEBI:15378"/>
        <dbReference type="ChEBI" id="CHEBI:30616"/>
        <dbReference type="ChEBI" id="CHEBI:33019"/>
        <dbReference type="ChEBI" id="CHEBI:83900"/>
        <dbReference type="ChEBI" id="CHEBI:142725"/>
        <dbReference type="ChEBI" id="CHEBI:456215"/>
        <dbReference type="EC" id="5.1.1.23"/>
    </reaction>
</comment>
<feature type="domain" description="MurL C-terminal" evidence="10">
    <location>
        <begin position="307"/>
        <end position="417"/>
    </location>
</feature>
<dbReference type="GO" id="GO:0005524">
    <property type="term" value="F:ATP binding"/>
    <property type="evidence" value="ECO:0007669"/>
    <property type="project" value="UniProtKB-UniRule"/>
</dbReference>
<keyword evidence="7" id="KW-0961">Cell wall biogenesis/degradation</keyword>
<evidence type="ECO:0000259" key="10">
    <source>
        <dbReference type="Pfam" id="PF26298"/>
    </source>
</evidence>
<comment type="pathway">
    <text evidence="2 7">Cell wall biogenesis; peptidoglycan biosynthesis.</text>
</comment>
<keyword evidence="4 7" id="KW-0436">Ligase</keyword>
<dbReference type="HAMAP" id="MF_02209">
    <property type="entry name" value="MurL"/>
    <property type="match status" value="1"/>
</dbReference>
<keyword evidence="7" id="KW-0573">Peptidoglycan synthesis</keyword>
<dbReference type="GO" id="GO:0071555">
    <property type="term" value="P:cell wall organization"/>
    <property type="evidence" value="ECO:0007669"/>
    <property type="project" value="UniProtKB-KW"/>
</dbReference>
<dbReference type="Pfam" id="PF08245">
    <property type="entry name" value="Mur_ligase_M"/>
    <property type="match status" value="1"/>
</dbReference>
<dbReference type="PANTHER" id="PTHR43692">
    <property type="entry name" value="UDP-N-ACETYLMURAMOYLALANINE--D-GLUTAMATE LIGASE"/>
    <property type="match status" value="1"/>
</dbReference>
<name>A0A1F6E686_9BACT</name>
<dbReference type="Pfam" id="PF26298">
    <property type="entry name" value="MurL_epimerase_C"/>
    <property type="match status" value="1"/>
</dbReference>
<evidence type="ECO:0000259" key="9">
    <source>
        <dbReference type="Pfam" id="PF08245"/>
    </source>
</evidence>
<evidence type="ECO:0000256" key="3">
    <source>
        <dbReference type="ARBA" id="ARBA00022490"/>
    </source>
</evidence>
<comment type="catalytic activity">
    <reaction evidence="7">
        <text>UDP-N-acetyl-alpha-D-muramoyl-L-alanine + D-glutamate + ATP = UDP-N-acetyl-alpha-D-muramoyl-L-alanyl-D-glutamate + ADP + phosphate + H(+)</text>
        <dbReference type="Rhea" id="RHEA:16429"/>
        <dbReference type="ChEBI" id="CHEBI:15378"/>
        <dbReference type="ChEBI" id="CHEBI:29986"/>
        <dbReference type="ChEBI" id="CHEBI:30616"/>
        <dbReference type="ChEBI" id="CHEBI:43474"/>
        <dbReference type="ChEBI" id="CHEBI:83898"/>
        <dbReference type="ChEBI" id="CHEBI:83900"/>
        <dbReference type="ChEBI" id="CHEBI:456216"/>
        <dbReference type="EC" id="6.3.2.9"/>
    </reaction>
</comment>
<reference evidence="12 13" key="1">
    <citation type="journal article" date="2016" name="Nat. Commun.">
        <title>Thousands of microbial genomes shed light on interconnected biogeochemical processes in an aquifer system.</title>
        <authorList>
            <person name="Anantharaman K."/>
            <person name="Brown C.T."/>
            <person name="Hug L.A."/>
            <person name="Sharon I."/>
            <person name="Castelle C.J."/>
            <person name="Probst A.J."/>
            <person name="Thomas B.C."/>
            <person name="Singh A."/>
            <person name="Wilkins M.J."/>
            <person name="Karaoz U."/>
            <person name="Brodie E.L."/>
            <person name="Williams K.H."/>
            <person name="Hubbard S.S."/>
            <person name="Banfield J.F."/>
        </authorList>
    </citation>
    <scope>NUCLEOTIDE SEQUENCE [LARGE SCALE GENOMIC DNA]</scope>
</reference>
<dbReference type="InterPro" id="IPR058740">
    <property type="entry name" value="MurL_N"/>
</dbReference>
<dbReference type="EC" id="5.1.1.23" evidence="8"/>
<dbReference type="InterPro" id="IPR013221">
    <property type="entry name" value="Mur_ligase_cen"/>
</dbReference>
<sequence>MQGKSTYFSLTSRTFSPGEKKILFNYEVGFENAESMTFTETVLLPRALDASVVAPELIDRLLSDVHLMLGISYYKLYCPPDIRLTYKLSREQAAFWDTVYRKGLGEFAYRNNLDLRERLHFPHTDTMHSPVDIPRTERALVGIGGGKDSAVAVELLKEDGYTRDGFIVETYTSHDIARKMCDIGGISSLVIRRMLDEKVLGDLPGSYKGHIPISAVYAFLGVLAAALYDYRYVVVSNEHSSNFGNVEHAGETVNHQWSKSAEFEKLFQDYIKTNLTPSITYFSIVRPFYEIRIGELFSRYPKYSPHFTGCNRKFRIDEARRPKSMWCCECPKCAFVFLMLAPFMPRERLIGIFGKDMLDDRALMPLFADVLGFGDMKPFDCVGTFEEAQAAFFLAREQYAQSAVMQALLPRIRDGANLAKRVMRTARSLTVPTRFRLCGVDSALILGYGKEGKATQRYLKSRFPNVAVNIADESENKDYLETQDDYDIVIKTPGIPKEKIHAHYATATNIFLSRFRGTIIGVTGSKGKSTTASLIYHILSSSGVPSRLAGNIGSPMLELLGECLEPNAVVVLELSSYQLDDIEFSPHIAVVTSLFPDHMDYHGTLEKYYEAKKNILKFQKSDDIFIYNDAVPELRTWASAARGKAMPFPKLPFEPSAVPLLGEHNVGNVRAAVAAARLCGVADADIERAVRSFKGLPHRLELVGEFKGIRFYDDAISTTPESTVAALRSVPDIGTLFLGGHDRGYDFKELEEEIRAQGIKNIVLFPETGKRMFRERSGLKILETSDMDEAVRFAYAHTTKGEACVLSCASPSYGLWKNFEEKGDAFARAVKTLCN</sequence>
<feature type="binding site" evidence="7">
    <location>
        <begin position="524"/>
        <end position="530"/>
    </location>
    <ligand>
        <name>ATP</name>
        <dbReference type="ChEBI" id="CHEBI:30616"/>
    </ligand>
</feature>
<comment type="subcellular location">
    <subcellularLocation>
        <location evidence="1 7">Cytoplasm</location>
    </subcellularLocation>
</comment>
<accession>A0A1F6E686</accession>
<evidence type="ECO:0000256" key="6">
    <source>
        <dbReference type="ARBA" id="ARBA00022840"/>
    </source>
</evidence>
<dbReference type="HAMAP" id="MF_00639">
    <property type="entry name" value="MurD"/>
    <property type="match status" value="1"/>
</dbReference>
<dbReference type="SUPFAM" id="SSF53244">
    <property type="entry name" value="MurD-like peptide ligases, peptide-binding domain"/>
    <property type="match status" value="1"/>
</dbReference>
<evidence type="ECO:0000313" key="13">
    <source>
        <dbReference type="Proteomes" id="UP000176689"/>
    </source>
</evidence>
<evidence type="ECO:0000256" key="7">
    <source>
        <dbReference type="HAMAP-Rule" id="MF_00639"/>
    </source>
</evidence>
<dbReference type="GO" id="GO:0005737">
    <property type="term" value="C:cytoplasm"/>
    <property type="evidence" value="ECO:0007669"/>
    <property type="project" value="UniProtKB-SubCell"/>
</dbReference>
<dbReference type="GO" id="GO:0051301">
    <property type="term" value="P:cell division"/>
    <property type="evidence" value="ECO:0007669"/>
    <property type="project" value="UniProtKB-KW"/>
</dbReference>
<dbReference type="SUPFAM" id="SSF53623">
    <property type="entry name" value="MurD-like peptide ligases, catalytic domain"/>
    <property type="match status" value="1"/>
</dbReference>
<dbReference type="InterPro" id="IPR005762">
    <property type="entry name" value="MurD"/>
</dbReference>
<dbReference type="AlphaFoldDB" id="A0A1F6E686"/>
<comment type="function">
    <text evidence="8">Cell wall formation. Catalyzes epimerization of the terminal L-glutamate in UDP-N-acetyl-alpha-D-muramoyl-L-alanyl-L-glutamate.</text>
</comment>
<gene>
    <name evidence="7" type="primary">murD</name>
    <name evidence="8" type="synonym">murL</name>
    <name evidence="12" type="ORF">A3F27_01340</name>
</gene>
<dbReference type="PANTHER" id="PTHR43692:SF1">
    <property type="entry name" value="UDP-N-ACETYLMURAMOYLALANINE--D-GLUTAMATE LIGASE"/>
    <property type="match status" value="1"/>
</dbReference>